<organism evidence="1 2">
    <name type="scientific">Macrosiphum euphorbiae</name>
    <name type="common">potato aphid</name>
    <dbReference type="NCBI Taxonomy" id="13131"/>
    <lineage>
        <taxon>Eukaryota</taxon>
        <taxon>Metazoa</taxon>
        <taxon>Ecdysozoa</taxon>
        <taxon>Arthropoda</taxon>
        <taxon>Hexapoda</taxon>
        <taxon>Insecta</taxon>
        <taxon>Pterygota</taxon>
        <taxon>Neoptera</taxon>
        <taxon>Paraneoptera</taxon>
        <taxon>Hemiptera</taxon>
        <taxon>Sternorrhyncha</taxon>
        <taxon>Aphidomorpha</taxon>
        <taxon>Aphidoidea</taxon>
        <taxon>Aphididae</taxon>
        <taxon>Macrosiphini</taxon>
        <taxon>Macrosiphum</taxon>
    </lineage>
</organism>
<keyword evidence="2" id="KW-1185">Reference proteome</keyword>
<dbReference type="AlphaFoldDB" id="A0AAV0WMA7"/>
<evidence type="ECO:0000313" key="2">
    <source>
        <dbReference type="Proteomes" id="UP001160148"/>
    </source>
</evidence>
<sequence>MKRPKHKLYYTWQADCTWRKNLVQIKSKDKQYETYKLLTTLLHEQNPKVFDIIFEEAINQLLANYDTVNFANYFVNSYGRILGLLSSSSCRNKY</sequence>
<name>A0AAV0WMA7_9HEMI</name>
<dbReference type="EMBL" id="CARXXK010000002">
    <property type="protein sequence ID" value="CAI6357059.1"/>
    <property type="molecule type" value="Genomic_DNA"/>
</dbReference>
<evidence type="ECO:0000313" key="1">
    <source>
        <dbReference type="EMBL" id="CAI6357059.1"/>
    </source>
</evidence>
<accession>A0AAV0WMA7</accession>
<comment type="caution">
    <text evidence="1">The sequence shown here is derived from an EMBL/GenBank/DDBJ whole genome shotgun (WGS) entry which is preliminary data.</text>
</comment>
<proteinExistence type="predicted"/>
<dbReference type="Proteomes" id="UP001160148">
    <property type="component" value="Unassembled WGS sequence"/>
</dbReference>
<gene>
    <name evidence="1" type="ORF">MEUPH1_LOCUS12729</name>
</gene>
<protein>
    <submittedName>
        <fullName evidence="1">Uncharacterized protein</fullName>
    </submittedName>
</protein>
<reference evidence="1 2" key="1">
    <citation type="submission" date="2023-01" db="EMBL/GenBank/DDBJ databases">
        <authorList>
            <person name="Whitehead M."/>
        </authorList>
    </citation>
    <scope>NUCLEOTIDE SEQUENCE [LARGE SCALE GENOMIC DNA]</scope>
</reference>